<sequence length="594" mass="64423">MDDQFTEWHSVRPWHPTLSLAVREITSVSVTFLLSCPYSAPDPVKEDPTSLSLSSSDDDDQSRDSASTTDSVSTQVVADILAKGLSVKVNGTPWQRVFLKMDEVFDEGIIILYGLMPARIYDVELGLSPGQASTSVRGQITTDNETLSEIVTLPDAISDEAAADSSESSMSSSLPRSATPPHTNGVHTPGPPPTQFTLEDHRLQLTHQLNQLNAEHSSLTSSLKSARKESQKADAALRSEIDTLKRASDRYAAGESRARQKILALQEAVKQTLAAARDIEALVKDIEVALPALEQRRTEVEKEWTKVKEDAKRVKARRAEAEKREQARAETSQAELAGLANRLDKLCGKREKLEGDGGVLAELEEKLRKLEEERERIERDPYGYEGEAAGESEDGLAASEGRSKDDSSPEGERSHPLPGRHHNQAHGPHPNNFHPQQHQHPRKRHSHPHMHNQPHAHHPRPSFPPPPRPVEPVHRPAAGRASFPMGANAVPGVIHLPQHPHRKNHQHRGAFHAHPGGTGSGSSSASSTPVTAATPNAGSNLSSRAPPFEPSRSRAHSQSYAQGQGPARSELNPGSMPFAPRTAGAAPGKAGLAS</sequence>
<keyword evidence="3" id="KW-1185">Reference proteome</keyword>
<dbReference type="AlphaFoldDB" id="A0A1M2V775"/>
<dbReference type="Proteomes" id="UP000184267">
    <property type="component" value="Unassembled WGS sequence"/>
</dbReference>
<feature type="compositionally biased region" description="Basic residues" evidence="1">
    <location>
        <begin position="437"/>
        <end position="460"/>
    </location>
</feature>
<proteinExistence type="predicted"/>
<evidence type="ECO:0000313" key="2">
    <source>
        <dbReference type="EMBL" id="OJT03459.1"/>
    </source>
</evidence>
<dbReference type="STRING" id="154538.A0A1M2V775"/>
<feature type="compositionally biased region" description="Polar residues" evidence="1">
    <location>
        <begin position="174"/>
        <end position="186"/>
    </location>
</feature>
<reference evidence="2 3" key="1">
    <citation type="submission" date="2016-10" db="EMBL/GenBank/DDBJ databases">
        <title>Genome sequence of the basidiomycete white-rot fungus Trametes pubescens.</title>
        <authorList>
            <person name="Makela M.R."/>
            <person name="Granchi Z."/>
            <person name="Peng M."/>
            <person name="De Vries R.P."/>
            <person name="Grigoriev I."/>
            <person name="Riley R."/>
            <person name="Hilden K."/>
        </authorList>
    </citation>
    <scope>NUCLEOTIDE SEQUENCE [LARGE SCALE GENOMIC DNA]</scope>
    <source>
        <strain evidence="2 3">FBCC735</strain>
    </source>
</reference>
<feature type="region of interest" description="Disordered" evidence="1">
    <location>
        <begin position="41"/>
        <end position="70"/>
    </location>
</feature>
<feature type="region of interest" description="Disordered" evidence="1">
    <location>
        <begin position="160"/>
        <end position="197"/>
    </location>
</feature>
<name>A0A1M2V775_TRAPU</name>
<feature type="region of interest" description="Disordered" evidence="1">
    <location>
        <begin position="214"/>
        <end position="236"/>
    </location>
</feature>
<feature type="compositionally biased region" description="Basic residues" evidence="1">
    <location>
        <begin position="498"/>
        <end position="511"/>
    </location>
</feature>
<gene>
    <name evidence="2" type="ORF">TRAPUB_5878</name>
</gene>
<dbReference type="OrthoDB" id="2596255at2759"/>
<protein>
    <submittedName>
        <fullName evidence="2">Uncharacterized protein</fullName>
    </submittedName>
</protein>
<feature type="compositionally biased region" description="Low complexity" evidence="1">
    <location>
        <begin position="163"/>
        <end position="173"/>
    </location>
</feature>
<feature type="compositionally biased region" description="Polar residues" evidence="1">
    <location>
        <begin position="214"/>
        <end position="224"/>
    </location>
</feature>
<evidence type="ECO:0000313" key="3">
    <source>
        <dbReference type="Proteomes" id="UP000184267"/>
    </source>
</evidence>
<organism evidence="2 3">
    <name type="scientific">Trametes pubescens</name>
    <name type="common">White-rot fungus</name>
    <dbReference type="NCBI Taxonomy" id="154538"/>
    <lineage>
        <taxon>Eukaryota</taxon>
        <taxon>Fungi</taxon>
        <taxon>Dikarya</taxon>
        <taxon>Basidiomycota</taxon>
        <taxon>Agaricomycotina</taxon>
        <taxon>Agaricomycetes</taxon>
        <taxon>Polyporales</taxon>
        <taxon>Polyporaceae</taxon>
        <taxon>Trametes</taxon>
    </lineage>
</organism>
<feature type="compositionally biased region" description="Basic and acidic residues" evidence="1">
    <location>
        <begin position="226"/>
        <end position="236"/>
    </location>
</feature>
<evidence type="ECO:0000256" key="1">
    <source>
        <dbReference type="SAM" id="MobiDB-lite"/>
    </source>
</evidence>
<dbReference type="OMA" id="HSIRPWI"/>
<dbReference type="EMBL" id="MNAD01001612">
    <property type="protein sequence ID" value="OJT03459.1"/>
    <property type="molecule type" value="Genomic_DNA"/>
</dbReference>
<feature type="compositionally biased region" description="Basic and acidic residues" evidence="1">
    <location>
        <begin position="372"/>
        <end position="382"/>
    </location>
</feature>
<feature type="compositionally biased region" description="Low complexity" evidence="1">
    <location>
        <begin position="521"/>
        <end position="535"/>
    </location>
</feature>
<feature type="compositionally biased region" description="Pro residues" evidence="1">
    <location>
        <begin position="461"/>
        <end position="470"/>
    </location>
</feature>
<feature type="region of interest" description="Disordered" evidence="1">
    <location>
        <begin position="372"/>
        <end position="594"/>
    </location>
</feature>
<accession>A0A1M2V775</accession>
<feature type="compositionally biased region" description="Basic and acidic residues" evidence="1">
    <location>
        <begin position="401"/>
        <end position="415"/>
    </location>
</feature>
<comment type="caution">
    <text evidence="2">The sequence shown here is derived from an EMBL/GenBank/DDBJ whole genome shotgun (WGS) entry which is preliminary data.</text>
</comment>